<feature type="transmembrane region" description="Helical" evidence="8">
    <location>
        <begin position="192"/>
        <end position="213"/>
    </location>
</feature>
<feature type="transmembrane region" description="Helical" evidence="8">
    <location>
        <begin position="101"/>
        <end position="122"/>
    </location>
</feature>
<feature type="transmembrane region" description="Helical" evidence="8">
    <location>
        <begin position="12"/>
        <end position="33"/>
    </location>
</feature>
<dbReference type="OrthoDB" id="8404154at2"/>
<keyword evidence="10" id="KW-0614">Plasmid</keyword>
<keyword evidence="7 8" id="KW-0472">Membrane</keyword>
<keyword evidence="5 8" id="KW-0812">Transmembrane</keyword>
<gene>
    <name evidence="10" type="ORF">Mesil_3327</name>
</gene>
<dbReference type="Gene3D" id="1.10.3720.10">
    <property type="entry name" value="MetI-like"/>
    <property type="match status" value="1"/>
</dbReference>
<dbReference type="PANTHER" id="PTHR42929">
    <property type="entry name" value="INNER MEMBRANE ABC TRANSPORTER PERMEASE PROTEIN YDCU-RELATED-RELATED"/>
    <property type="match status" value="1"/>
</dbReference>
<dbReference type="EMBL" id="CP002043">
    <property type="protein sequence ID" value="ADH65141.1"/>
    <property type="molecule type" value="Genomic_DNA"/>
</dbReference>
<name>D7BIY5_ALLS1</name>
<dbReference type="InterPro" id="IPR035906">
    <property type="entry name" value="MetI-like_sf"/>
</dbReference>
<evidence type="ECO:0000256" key="2">
    <source>
        <dbReference type="ARBA" id="ARBA00007069"/>
    </source>
</evidence>
<comment type="similarity">
    <text evidence="2">Belongs to the binding-protein-dependent transport system permease family. CysTW subfamily.</text>
</comment>
<proteinExistence type="inferred from homology"/>
<evidence type="ECO:0000256" key="1">
    <source>
        <dbReference type="ARBA" id="ARBA00004651"/>
    </source>
</evidence>
<organism evidence="10 11">
    <name type="scientific">Allomeiothermus silvanus (strain ATCC 700542 / DSM 9946 / NBRC 106475 / NCIMB 13440 / VI-R2)</name>
    <name type="common">Thermus silvanus</name>
    <dbReference type="NCBI Taxonomy" id="526227"/>
    <lineage>
        <taxon>Bacteria</taxon>
        <taxon>Thermotogati</taxon>
        <taxon>Deinococcota</taxon>
        <taxon>Deinococci</taxon>
        <taxon>Thermales</taxon>
        <taxon>Thermaceae</taxon>
        <taxon>Allomeiothermus</taxon>
    </lineage>
</organism>
<keyword evidence="11" id="KW-1185">Reference proteome</keyword>
<dbReference type="GO" id="GO:0055085">
    <property type="term" value="P:transmembrane transport"/>
    <property type="evidence" value="ECO:0007669"/>
    <property type="project" value="InterPro"/>
</dbReference>
<dbReference type="GO" id="GO:0005886">
    <property type="term" value="C:plasma membrane"/>
    <property type="evidence" value="ECO:0007669"/>
    <property type="project" value="UniProtKB-SubCell"/>
</dbReference>
<evidence type="ECO:0000256" key="3">
    <source>
        <dbReference type="ARBA" id="ARBA00022448"/>
    </source>
</evidence>
<evidence type="ECO:0000256" key="6">
    <source>
        <dbReference type="ARBA" id="ARBA00022989"/>
    </source>
</evidence>
<geneLocation type="plasmid" evidence="10 11">
    <name>pMESIL01</name>
</geneLocation>
<accession>D7BIY5</accession>
<dbReference type="eggNOG" id="COG4132">
    <property type="taxonomic scope" value="Bacteria"/>
</dbReference>
<feature type="transmembrane region" description="Helical" evidence="8">
    <location>
        <begin position="250"/>
        <end position="270"/>
    </location>
</feature>
<evidence type="ECO:0000259" key="9">
    <source>
        <dbReference type="PROSITE" id="PS50928"/>
    </source>
</evidence>
<dbReference type="Pfam" id="PF00528">
    <property type="entry name" value="BPD_transp_1"/>
    <property type="match status" value="1"/>
</dbReference>
<dbReference type="KEGG" id="msv:Mesil_3327"/>
<evidence type="ECO:0000256" key="7">
    <source>
        <dbReference type="ARBA" id="ARBA00023136"/>
    </source>
</evidence>
<evidence type="ECO:0000256" key="5">
    <source>
        <dbReference type="ARBA" id="ARBA00022692"/>
    </source>
</evidence>
<keyword evidence="3 8" id="KW-0813">Transport</keyword>
<evidence type="ECO:0000256" key="4">
    <source>
        <dbReference type="ARBA" id="ARBA00022475"/>
    </source>
</evidence>
<dbReference type="RefSeq" id="WP_013159659.1">
    <property type="nucleotide sequence ID" value="NC_014213.1"/>
</dbReference>
<protein>
    <recommendedName>
        <fullName evidence="9">ABC transmembrane type-1 domain-containing protein</fullName>
    </recommendedName>
</protein>
<dbReference type="InterPro" id="IPR000515">
    <property type="entry name" value="MetI-like"/>
</dbReference>
<feature type="transmembrane region" description="Helical" evidence="8">
    <location>
        <begin position="61"/>
        <end position="81"/>
    </location>
</feature>
<evidence type="ECO:0000313" key="11">
    <source>
        <dbReference type="Proteomes" id="UP000001916"/>
    </source>
</evidence>
<keyword evidence="6 8" id="KW-1133">Transmembrane helix</keyword>
<evidence type="ECO:0000256" key="8">
    <source>
        <dbReference type="RuleBase" id="RU363032"/>
    </source>
</evidence>
<dbReference type="AlphaFoldDB" id="D7BIY5"/>
<sequence>MEWLNRLLFSGPLLLFVGAFLLLPSLQLGYLALSDGHGGLTVRYLEALGQPQYRVAFQNSILLSGTTAVLGGILGTMLAFLTSAGRGWLAEAVTAFNGVAANFAGVPLAFAFIATLGTTGLLTQFLRQALGLDLYGLGFSLFSYWGLVVVYLYFQIPLMFLVMAPVVSGLRREWREAAYGLGATPFQYWTRVVFPLILPATLAGTILLFGNAFSAYATPYALTSGVLPLVPLQIGSALQGNVSADPQQGAALALGMVALMLASLGLYLALARRHSRWRNQ</sequence>
<dbReference type="SUPFAM" id="SSF161098">
    <property type="entry name" value="MetI-like"/>
    <property type="match status" value="1"/>
</dbReference>
<dbReference type="PANTHER" id="PTHR42929:SF1">
    <property type="entry name" value="INNER MEMBRANE ABC TRANSPORTER PERMEASE PROTEIN YDCU-RELATED"/>
    <property type="match status" value="1"/>
</dbReference>
<reference evidence="10 11" key="1">
    <citation type="journal article" date="2010" name="Stand. Genomic Sci.">
        <title>Complete genome sequence of Meiothermus silvanus type strain (VI-R2).</title>
        <authorList>
            <person name="Sikorski J."/>
            <person name="Tindall B.J."/>
            <person name="Lowry S."/>
            <person name="Lucas S."/>
            <person name="Nolan M."/>
            <person name="Copeland A."/>
            <person name="Glavina Del Rio T."/>
            <person name="Tice H."/>
            <person name="Cheng J.F."/>
            <person name="Han C."/>
            <person name="Pitluck S."/>
            <person name="Liolios K."/>
            <person name="Ivanova N."/>
            <person name="Mavromatis K."/>
            <person name="Mikhailova N."/>
            <person name="Pati A."/>
            <person name="Goodwin L."/>
            <person name="Chen A."/>
            <person name="Palaniappan K."/>
            <person name="Land M."/>
            <person name="Hauser L."/>
            <person name="Chang Y.J."/>
            <person name="Jeffries C.D."/>
            <person name="Rohde M."/>
            <person name="Goker M."/>
            <person name="Woyke T."/>
            <person name="Bristow J."/>
            <person name="Eisen J.A."/>
            <person name="Markowitz V."/>
            <person name="Hugenholtz P."/>
            <person name="Kyrpides N.C."/>
            <person name="Klenk H.P."/>
            <person name="Lapidus A."/>
        </authorList>
    </citation>
    <scope>NUCLEOTIDE SEQUENCE [LARGE SCALE GENOMIC DNA]</scope>
    <source>
        <strain evidence="11">ATCC 700542 / DSM 9946 / VI-R2</strain>
        <plasmid evidence="11">Plasmid pMESIL01</plasmid>
    </source>
</reference>
<comment type="subcellular location">
    <subcellularLocation>
        <location evidence="1 8">Cell membrane</location>
        <topology evidence="1 8">Multi-pass membrane protein</topology>
    </subcellularLocation>
</comment>
<dbReference type="PROSITE" id="PS50928">
    <property type="entry name" value="ABC_TM1"/>
    <property type="match status" value="1"/>
</dbReference>
<dbReference type="CDD" id="cd06261">
    <property type="entry name" value="TM_PBP2"/>
    <property type="match status" value="1"/>
</dbReference>
<dbReference type="HOGENOM" id="CLU_016047_18_6_0"/>
<keyword evidence="4" id="KW-1003">Cell membrane</keyword>
<evidence type="ECO:0000313" key="10">
    <source>
        <dbReference type="EMBL" id="ADH65141.1"/>
    </source>
</evidence>
<feature type="domain" description="ABC transmembrane type-1" evidence="9">
    <location>
        <begin position="57"/>
        <end position="269"/>
    </location>
</feature>
<dbReference type="Proteomes" id="UP000001916">
    <property type="component" value="Plasmid pMESIL01"/>
</dbReference>